<feature type="transmembrane region" description="Helical" evidence="1">
    <location>
        <begin position="17"/>
        <end position="41"/>
    </location>
</feature>
<accession>X1C0H4</accession>
<organism evidence="2">
    <name type="scientific">marine sediment metagenome</name>
    <dbReference type="NCBI Taxonomy" id="412755"/>
    <lineage>
        <taxon>unclassified sequences</taxon>
        <taxon>metagenomes</taxon>
        <taxon>ecological metagenomes</taxon>
    </lineage>
</organism>
<proteinExistence type="predicted"/>
<dbReference type="AlphaFoldDB" id="X1C0H4"/>
<name>X1C0H4_9ZZZZ</name>
<dbReference type="PROSITE" id="PS51257">
    <property type="entry name" value="PROKAR_LIPOPROTEIN"/>
    <property type="match status" value="1"/>
</dbReference>
<evidence type="ECO:0000256" key="1">
    <source>
        <dbReference type="SAM" id="Phobius"/>
    </source>
</evidence>
<keyword evidence="1" id="KW-0812">Transmembrane</keyword>
<protein>
    <submittedName>
        <fullName evidence="2">Uncharacterized protein</fullName>
    </submittedName>
</protein>
<keyword evidence="1" id="KW-1133">Transmembrane helix</keyword>
<dbReference type="EMBL" id="BART01017452">
    <property type="protein sequence ID" value="GAG77881.1"/>
    <property type="molecule type" value="Genomic_DNA"/>
</dbReference>
<keyword evidence="1" id="KW-0472">Membrane</keyword>
<evidence type="ECO:0000313" key="2">
    <source>
        <dbReference type="EMBL" id="GAG77881.1"/>
    </source>
</evidence>
<comment type="caution">
    <text evidence="2">The sequence shown here is derived from an EMBL/GenBank/DDBJ whole genome shotgun (WGS) entry which is preliminary data.</text>
</comment>
<reference evidence="2" key="1">
    <citation type="journal article" date="2014" name="Front. Microbiol.">
        <title>High frequency of phylogenetically diverse reductive dehalogenase-homologous genes in deep subseafloor sedimentary metagenomes.</title>
        <authorList>
            <person name="Kawai M."/>
            <person name="Futagami T."/>
            <person name="Toyoda A."/>
            <person name="Takaki Y."/>
            <person name="Nishi S."/>
            <person name="Hori S."/>
            <person name="Arai W."/>
            <person name="Tsubouchi T."/>
            <person name="Morono Y."/>
            <person name="Uchiyama I."/>
            <person name="Ito T."/>
            <person name="Fujiyama A."/>
            <person name="Inagaki F."/>
            <person name="Takami H."/>
        </authorList>
    </citation>
    <scope>NUCLEOTIDE SEQUENCE</scope>
    <source>
        <strain evidence="2">Expedition CK06-06</strain>
    </source>
</reference>
<gene>
    <name evidence="2" type="ORF">S01H4_33216</name>
</gene>
<sequence>MYSIDRSTYFGGTIVKIGIFGTTVLIIAILIVGCWGVALLVTSTYVGQRYDVTVIVQATEKSTRFGMHTNVWCLTYSGEDPLMYTFNGYHDFVIGETYRIVFINTYAILGWGIRGDVITVHQ</sequence>